<reference evidence="3 4" key="1">
    <citation type="submission" date="2022-11" db="UniProtKB">
        <authorList>
            <consortium name="WormBaseParasite"/>
        </authorList>
    </citation>
    <scope>IDENTIFICATION</scope>
</reference>
<evidence type="ECO:0000313" key="4">
    <source>
        <dbReference type="WBParaSite" id="Gr19_v10_g6880.t1"/>
    </source>
</evidence>
<feature type="compositionally biased region" description="Polar residues" evidence="1">
    <location>
        <begin position="135"/>
        <end position="163"/>
    </location>
</feature>
<evidence type="ECO:0000313" key="2">
    <source>
        <dbReference type="Proteomes" id="UP000887572"/>
    </source>
</evidence>
<dbReference type="WBParaSite" id="Gr19_v10_g10937.t1">
    <property type="protein sequence ID" value="Gr19_v10_g10937.t1"/>
    <property type="gene ID" value="Gr19_v10_g10937"/>
</dbReference>
<dbReference type="AlphaFoldDB" id="A0A914I4S1"/>
<evidence type="ECO:0000313" key="3">
    <source>
        <dbReference type="WBParaSite" id="Gr19_v10_g10937.t1"/>
    </source>
</evidence>
<feature type="region of interest" description="Disordered" evidence="1">
    <location>
        <begin position="107"/>
        <end position="163"/>
    </location>
</feature>
<evidence type="ECO:0000256" key="1">
    <source>
        <dbReference type="SAM" id="MobiDB-lite"/>
    </source>
</evidence>
<feature type="compositionally biased region" description="Low complexity" evidence="1">
    <location>
        <begin position="116"/>
        <end position="128"/>
    </location>
</feature>
<dbReference type="WBParaSite" id="Gr19_v10_g6880.t1">
    <property type="protein sequence ID" value="Gr19_v10_g6880.t1"/>
    <property type="gene ID" value="Gr19_v10_g6880"/>
</dbReference>
<organism evidence="2 4">
    <name type="scientific">Globodera rostochiensis</name>
    <name type="common">Golden nematode worm</name>
    <name type="synonym">Heterodera rostochiensis</name>
    <dbReference type="NCBI Taxonomy" id="31243"/>
    <lineage>
        <taxon>Eukaryota</taxon>
        <taxon>Metazoa</taxon>
        <taxon>Ecdysozoa</taxon>
        <taxon>Nematoda</taxon>
        <taxon>Chromadorea</taxon>
        <taxon>Rhabditida</taxon>
        <taxon>Tylenchina</taxon>
        <taxon>Tylenchomorpha</taxon>
        <taxon>Tylenchoidea</taxon>
        <taxon>Heteroderidae</taxon>
        <taxon>Heteroderinae</taxon>
        <taxon>Globodera</taxon>
    </lineage>
</organism>
<keyword evidence="2" id="KW-1185">Reference proteome</keyword>
<accession>A0A914I4S1</accession>
<dbReference type="Proteomes" id="UP000887572">
    <property type="component" value="Unplaced"/>
</dbReference>
<proteinExistence type="predicted"/>
<protein>
    <submittedName>
        <fullName evidence="3 4">Uncharacterized protein</fullName>
    </submittedName>
</protein>
<sequence>MLYVYLNKLKEEKNGGGSRLRAQINSTAETENFLSRAYQNLLLRQHLEIIKSVPALMHDTQLSEASSYYYPFNQLTPLNSSTDFVPSQAETHFSSWFGGDLHNGDGTLESVVNTRKPSSSKSASKGSSLHYGSAMPSQQAPMPGTSSLSEFPHHPSNQPARLNSSTDFVPFQAETEMHSWDWPCGDLYNDSSDRSVRRPSPPNIMGLARHMKSSTRLVDGKCVVSRAKFSSSAGGNDHAH</sequence>
<name>A0A914I4S1_GLORO</name>